<dbReference type="AlphaFoldDB" id="A0A1X2HXC4"/>
<protein>
    <submittedName>
        <fullName evidence="1">Uncharacterized protein</fullName>
    </submittedName>
</protein>
<organism evidence="1 2">
    <name type="scientific">Absidia repens</name>
    <dbReference type="NCBI Taxonomy" id="90262"/>
    <lineage>
        <taxon>Eukaryota</taxon>
        <taxon>Fungi</taxon>
        <taxon>Fungi incertae sedis</taxon>
        <taxon>Mucoromycota</taxon>
        <taxon>Mucoromycotina</taxon>
        <taxon>Mucoromycetes</taxon>
        <taxon>Mucorales</taxon>
        <taxon>Cunninghamellaceae</taxon>
        <taxon>Absidia</taxon>
    </lineage>
</organism>
<evidence type="ECO:0000313" key="1">
    <source>
        <dbReference type="EMBL" id="ORZ04339.1"/>
    </source>
</evidence>
<gene>
    <name evidence="1" type="ORF">BCR42DRAFT_429215</name>
</gene>
<dbReference type="Proteomes" id="UP000193560">
    <property type="component" value="Unassembled WGS sequence"/>
</dbReference>
<dbReference type="EMBL" id="MCGE01000051">
    <property type="protein sequence ID" value="ORZ04339.1"/>
    <property type="molecule type" value="Genomic_DNA"/>
</dbReference>
<comment type="caution">
    <text evidence="1">The sequence shown here is derived from an EMBL/GenBank/DDBJ whole genome shotgun (WGS) entry which is preliminary data.</text>
</comment>
<sequence length="63" mass="7393">HSNKKPNVIVSSVAHVIIKPSIVQYHRENETICITSTLIIFRKRKHILKNCHKLHEIPFTCMF</sequence>
<evidence type="ECO:0000313" key="2">
    <source>
        <dbReference type="Proteomes" id="UP000193560"/>
    </source>
</evidence>
<keyword evidence="2" id="KW-1185">Reference proteome</keyword>
<proteinExistence type="predicted"/>
<accession>A0A1X2HXC4</accession>
<name>A0A1X2HXC4_9FUNG</name>
<reference evidence="1 2" key="1">
    <citation type="submission" date="2016-07" db="EMBL/GenBank/DDBJ databases">
        <title>Pervasive Adenine N6-methylation of Active Genes in Fungi.</title>
        <authorList>
            <consortium name="DOE Joint Genome Institute"/>
            <person name="Mondo S.J."/>
            <person name="Dannebaum R.O."/>
            <person name="Kuo R.C."/>
            <person name="Labutti K."/>
            <person name="Haridas S."/>
            <person name="Kuo A."/>
            <person name="Salamov A."/>
            <person name="Ahrendt S.R."/>
            <person name="Lipzen A."/>
            <person name="Sullivan W."/>
            <person name="Andreopoulos W.B."/>
            <person name="Clum A."/>
            <person name="Lindquist E."/>
            <person name="Daum C."/>
            <person name="Ramamoorthy G.K."/>
            <person name="Gryganskyi A."/>
            <person name="Culley D."/>
            <person name="Magnuson J.K."/>
            <person name="James T.Y."/>
            <person name="O'Malley M.A."/>
            <person name="Stajich J.E."/>
            <person name="Spatafora J.W."/>
            <person name="Visel A."/>
            <person name="Grigoriev I.V."/>
        </authorList>
    </citation>
    <scope>NUCLEOTIDE SEQUENCE [LARGE SCALE GENOMIC DNA]</scope>
    <source>
        <strain evidence="1 2">NRRL 1336</strain>
    </source>
</reference>
<feature type="non-terminal residue" evidence="1">
    <location>
        <position position="1"/>
    </location>
</feature>